<dbReference type="Pfam" id="PF05493">
    <property type="entry name" value="ATP_synt_H"/>
    <property type="match status" value="1"/>
</dbReference>
<comment type="caution">
    <text evidence="10">The sequence shown here is derived from an EMBL/GenBank/DDBJ whole genome shotgun (WGS) entry which is preliminary data.</text>
</comment>
<evidence type="ECO:0000256" key="7">
    <source>
        <dbReference type="ARBA" id="ARBA00023065"/>
    </source>
</evidence>
<evidence type="ECO:0008006" key="12">
    <source>
        <dbReference type="Google" id="ProtNLM"/>
    </source>
</evidence>
<keyword evidence="4 9" id="KW-0812">Transmembrane</keyword>
<reference evidence="10 11" key="1">
    <citation type="submission" date="2022-01" db="EMBL/GenBank/DDBJ databases">
        <authorList>
            <person name="Xiong W."/>
            <person name="Schranz E."/>
        </authorList>
    </citation>
    <scope>NUCLEOTIDE SEQUENCE [LARGE SCALE GENOMIC DNA]</scope>
</reference>
<keyword evidence="6 9" id="KW-1133">Transmembrane helix</keyword>
<proteinExistence type="inferred from homology"/>
<evidence type="ECO:0000256" key="3">
    <source>
        <dbReference type="ARBA" id="ARBA00022448"/>
    </source>
</evidence>
<dbReference type="GO" id="GO:0046961">
    <property type="term" value="F:proton-transporting ATPase activity, rotational mechanism"/>
    <property type="evidence" value="ECO:0007669"/>
    <property type="project" value="InterPro"/>
</dbReference>
<comment type="similarity">
    <text evidence="2">Belongs to the V-ATPase e1/e2 subunit family.</text>
</comment>
<keyword evidence="5" id="KW-0375">Hydrogen ion transport</keyword>
<evidence type="ECO:0000256" key="5">
    <source>
        <dbReference type="ARBA" id="ARBA00022781"/>
    </source>
</evidence>
<keyword evidence="7" id="KW-0406">Ion transport</keyword>
<evidence type="ECO:0000256" key="6">
    <source>
        <dbReference type="ARBA" id="ARBA00022989"/>
    </source>
</evidence>
<keyword evidence="3" id="KW-0813">Transport</keyword>
<feature type="transmembrane region" description="Helical" evidence="9">
    <location>
        <begin position="73"/>
        <end position="95"/>
    </location>
</feature>
<keyword evidence="8 9" id="KW-0472">Membrane</keyword>
<dbReference type="GO" id="GO:0033179">
    <property type="term" value="C:proton-transporting V-type ATPase, V0 domain"/>
    <property type="evidence" value="ECO:0007669"/>
    <property type="project" value="InterPro"/>
</dbReference>
<comment type="subcellular location">
    <subcellularLocation>
        <location evidence="1">Membrane</location>
        <topology evidence="1">Multi-pass membrane protein</topology>
    </subcellularLocation>
</comment>
<dbReference type="AlphaFoldDB" id="A0AAU9N2H7"/>
<evidence type="ECO:0000256" key="2">
    <source>
        <dbReference type="ARBA" id="ARBA00008328"/>
    </source>
</evidence>
<accession>A0AAU9N2H7</accession>
<dbReference type="PANTHER" id="PTHR12263">
    <property type="entry name" value="VACUOLAR ATP SYNTHASE SUBUNIT H"/>
    <property type="match status" value="1"/>
</dbReference>
<dbReference type="Proteomes" id="UP001157418">
    <property type="component" value="Unassembled WGS sequence"/>
</dbReference>
<organism evidence="10 11">
    <name type="scientific">Lactuca virosa</name>
    <dbReference type="NCBI Taxonomy" id="75947"/>
    <lineage>
        <taxon>Eukaryota</taxon>
        <taxon>Viridiplantae</taxon>
        <taxon>Streptophyta</taxon>
        <taxon>Embryophyta</taxon>
        <taxon>Tracheophyta</taxon>
        <taxon>Spermatophyta</taxon>
        <taxon>Magnoliopsida</taxon>
        <taxon>eudicotyledons</taxon>
        <taxon>Gunneridae</taxon>
        <taxon>Pentapetalae</taxon>
        <taxon>asterids</taxon>
        <taxon>campanulids</taxon>
        <taxon>Asterales</taxon>
        <taxon>Asteraceae</taxon>
        <taxon>Cichorioideae</taxon>
        <taxon>Cichorieae</taxon>
        <taxon>Lactucinae</taxon>
        <taxon>Lactuca</taxon>
    </lineage>
</organism>
<name>A0AAU9N2H7_9ASTR</name>
<evidence type="ECO:0000256" key="9">
    <source>
        <dbReference type="SAM" id="Phobius"/>
    </source>
</evidence>
<evidence type="ECO:0000313" key="10">
    <source>
        <dbReference type="EMBL" id="CAH1434229.1"/>
    </source>
</evidence>
<dbReference type="InterPro" id="IPR008389">
    <property type="entry name" value="ATPase_V0-cplx_e1/e2_su"/>
</dbReference>
<sequence>MKAQKKLSGWMSQTAHSLTTRQKGFIGSDICKVVDKLKICFQGELRKTTRKHHRPPEIGFNSRVSNLIGDIDLAMGFILTTLIFIAVGIIACFCTRVCCNKGPSANLFHLTLVITATICCWMMWAIVYLAQMNPLIVPILSEGE</sequence>
<keyword evidence="11" id="KW-1185">Reference proteome</keyword>
<gene>
    <name evidence="10" type="ORF">LVIROSA_LOCUS20763</name>
</gene>
<protein>
    <recommendedName>
        <fullName evidence="12">V-type proton ATPase subunit e1</fullName>
    </recommendedName>
</protein>
<evidence type="ECO:0000313" key="11">
    <source>
        <dbReference type="Proteomes" id="UP001157418"/>
    </source>
</evidence>
<feature type="transmembrane region" description="Helical" evidence="9">
    <location>
        <begin position="107"/>
        <end position="130"/>
    </location>
</feature>
<evidence type="ECO:0000256" key="8">
    <source>
        <dbReference type="ARBA" id="ARBA00023136"/>
    </source>
</evidence>
<evidence type="ECO:0000256" key="1">
    <source>
        <dbReference type="ARBA" id="ARBA00004141"/>
    </source>
</evidence>
<dbReference type="PANTHER" id="PTHR12263:SF17">
    <property type="entry name" value="ATPASE, V0 COMPLEX, SUBUNIT E1_E2"/>
    <property type="match status" value="1"/>
</dbReference>
<evidence type="ECO:0000256" key="4">
    <source>
        <dbReference type="ARBA" id="ARBA00022692"/>
    </source>
</evidence>
<dbReference type="EMBL" id="CAKMRJ010003344">
    <property type="protein sequence ID" value="CAH1434229.1"/>
    <property type="molecule type" value="Genomic_DNA"/>
</dbReference>